<feature type="compositionally biased region" description="Basic and acidic residues" evidence="1">
    <location>
        <begin position="185"/>
        <end position="200"/>
    </location>
</feature>
<feature type="compositionally biased region" description="Basic and acidic residues" evidence="1">
    <location>
        <begin position="63"/>
        <end position="75"/>
    </location>
</feature>
<sequence length="215" mass="24615">MEDRKLLPKPQKLKAPPNRRDQKRYCEYYIDHGHDTDECHLLKAEIKKLIRIGYLKEFLRREQDRSPRPLRDSPRRNTKPRSRSPPRITGQIDTTSGGLAGEEIPPIPGSTLRAIVSPLHLKMNFSTTGEVGEASGDQKRARICYRLSVPRGISLKEPPKQKRHKRNSMGVMKTTCPMADEDNSPQEKESVKKGSPHEELELVSFSEQQPEKTSR</sequence>
<comment type="caution">
    <text evidence="2">The sequence shown here is derived from an EMBL/GenBank/DDBJ whole genome shotgun (WGS) entry which is preliminary data.</text>
</comment>
<organism evidence="2 3">
    <name type="scientific">Lithospermum erythrorhizon</name>
    <name type="common">Purple gromwell</name>
    <name type="synonym">Lithospermum officinale var. erythrorhizon</name>
    <dbReference type="NCBI Taxonomy" id="34254"/>
    <lineage>
        <taxon>Eukaryota</taxon>
        <taxon>Viridiplantae</taxon>
        <taxon>Streptophyta</taxon>
        <taxon>Embryophyta</taxon>
        <taxon>Tracheophyta</taxon>
        <taxon>Spermatophyta</taxon>
        <taxon>Magnoliopsida</taxon>
        <taxon>eudicotyledons</taxon>
        <taxon>Gunneridae</taxon>
        <taxon>Pentapetalae</taxon>
        <taxon>asterids</taxon>
        <taxon>lamiids</taxon>
        <taxon>Boraginales</taxon>
        <taxon>Boraginaceae</taxon>
        <taxon>Boraginoideae</taxon>
        <taxon>Lithospermeae</taxon>
        <taxon>Lithospermum</taxon>
    </lineage>
</organism>
<dbReference type="AlphaFoldDB" id="A0AAV3QDH6"/>
<accession>A0AAV3QDH6</accession>
<name>A0AAV3QDH6_LITER</name>
<evidence type="ECO:0000313" key="3">
    <source>
        <dbReference type="Proteomes" id="UP001454036"/>
    </source>
</evidence>
<evidence type="ECO:0000256" key="1">
    <source>
        <dbReference type="SAM" id="MobiDB-lite"/>
    </source>
</evidence>
<feature type="region of interest" description="Disordered" evidence="1">
    <location>
        <begin position="1"/>
        <end position="22"/>
    </location>
</feature>
<proteinExistence type="predicted"/>
<evidence type="ECO:0000313" key="2">
    <source>
        <dbReference type="EMBL" id="GAA0161520.1"/>
    </source>
</evidence>
<feature type="region of interest" description="Disordered" evidence="1">
    <location>
        <begin position="154"/>
        <end position="215"/>
    </location>
</feature>
<protein>
    <submittedName>
        <fullName evidence="2">Uncharacterized protein</fullName>
    </submittedName>
</protein>
<keyword evidence="3" id="KW-1185">Reference proteome</keyword>
<gene>
    <name evidence="2" type="ORF">LIER_17817</name>
</gene>
<dbReference type="EMBL" id="BAABME010004199">
    <property type="protein sequence ID" value="GAA0161520.1"/>
    <property type="molecule type" value="Genomic_DNA"/>
</dbReference>
<dbReference type="Proteomes" id="UP001454036">
    <property type="component" value="Unassembled WGS sequence"/>
</dbReference>
<feature type="region of interest" description="Disordered" evidence="1">
    <location>
        <begin position="63"/>
        <end position="106"/>
    </location>
</feature>
<reference evidence="2 3" key="1">
    <citation type="submission" date="2024-01" db="EMBL/GenBank/DDBJ databases">
        <title>The complete chloroplast genome sequence of Lithospermum erythrorhizon: insights into the phylogenetic relationship among Boraginaceae species and the maternal lineages of purple gromwells.</title>
        <authorList>
            <person name="Okada T."/>
            <person name="Watanabe K."/>
        </authorList>
    </citation>
    <scope>NUCLEOTIDE SEQUENCE [LARGE SCALE GENOMIC DNA]</scope>
</reference>